<accession>A0A1Q8CU64</accession>
<dbReference type="GO" id="GO:0042597">
    <property type="term" value="C:periplasmic space"/>
    <property type="evidence" value="ECO:0007669"/>
    <property type="project" value="TreeGrafter"/>
</dbReference>
<proteinExistence type="predicted"/>
<dbReference type="Pfam" id="PF13365">
    <property type="entry name" value="Trypsin_2"/>
    <property type="match status" value="1"/>
</dbReference>
<name>A0A1Q8CU64_9PSEU</name>
<dbReference type="RefSeq" id="WP_075125097.1">
    <property type="nucleotide sequence ID" value="NZ_MSIE01000013.1"/>
</dbReference>
<feature type="transmembrane region" description="Helical" evidence="2">
    <location>
        <begin position="42"/>
        <end position="63"/>
    </location>
</feature>
<dbReference type="Gene3D" id="2.40.10.10">
    <property type="entry name" value="Trypsin-like serine proteases"/>
    <property type="match status" value="2"/>
</dbReference>
<dbReference type="OrthoDB" id="9758917at2"/>
<dbReference type="PANTHER" id="PTHR22939:SF130">
    <property type="entry name" value="PERIPLASMIC SERINE ENDOPROTEASE DEGP-LIKE-RELATED"/>
    <property type="match status" value="1"/>
</dbReference>
<dbReference type="InterPro" id="IPR001940">
    <property type="entry name" value="Peptidase_S1C"/>
</dbReference>
<keyword evidence="2" id="KW-0812">Transmembrane</keyword>
<dbReference type="PRINTS" id="PR00834">
    <property type="entry name" value="PROTEASES2C"/>
</dbReference>
<dbReference type="PANTHER" id="PTHR22939">
    <property type="entry name" value="SERINE PROTEASE FAMILY S1C HTRA-RELATED"/>
    <property type="match status" value="1"/>
</dbReference>
<gene>
    <name evidence="3" type="ORF">BU204_08820</name>
</gene>
<keyword evidence="2" id="KW-0472">Membrane</keyword>
<comment type="caution">
    <text evidence="3">The sequence shown here is derived from an EMBL/GenBank/DDBJ whole genome shotgun (WGS) entry which is preliminary data.</text>
</comment>
<evidence type="ECO:0000256" key="2">
    <source>
        <dbReference type="SAM" id="Phobius"/>
    </source>
</evidence>
<dbReference type="SUPFAM" id="SSF50494">
    <property type="entry name" value="Trypsin-like serine proteases"/>
    <property type="match status" value="1"/>
</dbReference>
<organism evidence="3 4">
    <name type="scientific">Actinophytocola xanthii</name>
    <dbReference type="NCBI Taxonomy" id="1912961"/>
    <lineage>
        <taxon>Bacteria</taxon>
        <taxon>Bacillati</taxon>
        <taxon>Actinomycetota</taxon>
        <taxon>Actinomycetes</taxon>
        <taxon>Pseudonocardiales</taxon>
        <taxon>Pseudonocardiaceae</taxon>
    </lineage>
</organism>
<dbReference type="GO" id="GO:0006508">
    <property type="term" value="P:proteolysis"/>
    <property type="evidence" value="ECO:0007669"/>
    <property type="project" value="InterPro"/>
</dbReference>
<dbReference type="GO" id="GO:0004252">
    <property type="term" value="F:serine-type endopeptidase activity"/>
    <property type="evidence" value="ECO:0007669"/>
    <property type="project" value="InterPro"/>
</dbReference>
<reference evidence="3 4" key="1">
    <citation type="submission" date="2016-12" db="EMBL/GenBank/DDBJ databases">
        <title>The draft genome sequence of Actinophytocola sp. 11-183.</title>
        <authorList>
            <person name="Wang W."/>
            <person name="Yuan L."/>
        </authorList>
    </citation>
    <scope>NUCLEOTIDE SEQUENCE [LARGE SCALE GENOMIC DNA]</scope>
    <source>
        <strain evidence="3 4">11-183</strain>
    </source>
</reference>
<keyword evidence="4" id="KW-1185">Reference proteome</keyword>
<dbReference type="GO" id="GO:0030313">
    <property type="term" value="C:cell envelope"/>
    <property type="evidence" value="ECO:0007669"/>
    <property type="project" value="UniProtKB-SubCell"/>
</dbReference>
<dbReference type="STRING" id="1912961.BU204_08820"/>
<dbReference type="Proteomes" id="UP000185596">
    <property type="component" value="Unassembled WGS sequence"/>
</dbReference>
<sequence>MTETYLPPRQPPVPPWTGTTQNYLPPLPPQPPKRNRLRHRTVALLAAATLAAGGIGGTVGALIGDDGATATTTTATPTTATTDTATEPTDVSDVVARVAASVVQVNVTLAGGEGLGSGVIVGSDGRILTNNHVVAGAERITVTLADGRTVDATVEGTDPSSDLAVIQAQGVSGLTAATFADSDAVEVGDEVIAIGSPGGLQGTVTTGIVSALDREVTVSGEEQRQSPLQPQRQAADTVTYHAIQTDASINQGNSGGPLFDAEGRVIGINSAIYSPVSGPDGSAGSVGIGFAIPANTAQQLLSQL</sequence>
<evidence type="ECO:0000313" key="3">
    <source>
        <dbReference type="EMBL" id="OLF17902.1"/>
    </source>
</evidence>
<feature type="region of interest" description="Disordered" evidence="1">
    <location>
        <begin position="1"/>
        <end position="35"/>
    </location>
</feature>
<keyword evidence="2" id="KW-1133">Transmembrane helix</keyword>
<dbReference type="InterPro" id="IPR009003">
    <property type="entry name" value="Peptidase_S1_PA"/>
</dbReference>
<dbReference type="AlphaFoldDB" id="A0A1Q8CU64"/>
<evidence type="ECO:0000256" key="1">
    <source>
        <dbReference type="SAM" id="MobiDB-lite"/>
    </source>
</evidence>
<evidence type="ECO:0000313" key="4">
    <source>
        <dbReference type="Proteomes" id="UP000185596"/>
    </source>
</evidence>
<dbReference type="EMBL" id="MSIE01000013">
    <property type="protein sequence ID" value="OLF17902.1"/>
    <property type="molecule type" value="Genomic_DNA"/>
</dbReference>
<dbReference type="InterPro" id="IPR043504">
    <property type="entry name" value="Peptidase_S1_PA_chymotrypsin"/>
</dbReference>
<protein>
    <submittedName>
        <fullName evidence="3">Peptidase S1</fullName>
    </submittedName>
</protein>